<dbReference type="Gramene" id="ERN15954">
    <property type="protein sequence ID" value="ERN15954"/>
    <property type="gene ID" value="AMTR_s00175p00033590"/>
</dbReference>
<organism evidence="3 4">
    <name type="scientific">Amborella trichopoda</name>
    <dbReference type="NCBI Taxonomy" id="13333"/>
    <lineage>
        <taxon>Eukaryota</taxon>
        <taxon>Viridiplantae</taxon>
        <taxon>Streptophyta</taxon>
        <taxon>Embryophyta</taxon>
        <taxon>Tracheophyta</taxon>
        <taxon>Spermatophyta</taxon>
        <taxon>Magnoliopsida</taxon>
        <taxon>Amborellales</taxon>
        <taxon>Amborellaceae</taxon>
        <taxon>Amborella</taxon>
    </lineage>
</organism>
<feature type="region of interest" description="Disordered" evidence="1">
    <location>
        <begin position="32"/>
        <end position="74"/>
    </location>
</feature>
<evidence type="ECO:0008006" key="5">
    <source>
        <dbReference type="Google" id="ProtNLM"/>
    </source>
</evidence>
<evidence type="ECO:0000313" key="3">
    <source>
        <dbReference type="EMBL" id="ERN15954.1"/>
    </source>
</evidence>
<dbReference type="InterPro" id="IPR009646">
    <property type="entry name" value="Root_cap"/>
</dbReference>
<dbReference type="Proteomes" id="UP000017836">
    <property type="component" value="Unassembled WGS sequence"/>
</dbReference>
<evidence type="ECO:0000256" key="1">
    <source>
        <dbReference type="SAM" id="MobiDB-lite"/>
    </source>
</evidence>
<evidence type="ECO:0000256" key="2">
    <source>
        <dbReference type="SAM" id="SignalP"/>
    </source>
</evidence>
<proteinExistence type="predicted"/>
<dbReference type="eggNOG" id="ENOG502QS4C">
    <property type="taxonomic scope" value="Eukaryota"/>
</dbReference>
<dbReference type="KEGG" id="atr:18444252"/>
<dbReference type="AlphaFoldDB" id="U5D0K4"/>
<dbReference type="HOGENOM" id="CLU_018422_1_0_1"/>
<reference evidence="4" key="1">
    <citation type="journal article" date="2013" name="Science">
        <title>The Amborella genome and the evolution of flowering plants.</title>
        <authorList>
            <consortium name="Amborella Genome Project"/>
        </authorList>
    </citation>
    <scope>NUCLEOTIDE SEQUENCE [LARGE SCALE GENOMIC DNA]</scope>
</reference>
<dbReference type="EMBL" id="KI392493">
    <property type="protein sequence ID" value="ERN15954.1"/>
    <property type="molecule type" value="Genomic_DNA"/>
</dbReference>
<dbReference type="PANTHER" id="PTHR31656">
    <property type="entry name" value="ROOT CAP DOMAIN-CONTAINING PROTEIN"/>
    <property type="match status" value="1"/>
</dbReference>
<feature type="compositionally biased region" description="Gly residues" evidence="1">
    <location>
        <begin position="32"/>
        <end position="43"/>
    </location>
</feature>
<feature type="signal peptide" evidence="2">
    <location>
        <begin position="1"/>
        <end position="29"/>
    </location>
</feature>
<name>U5D0K4_AMBTC</name>
<dbReference type="OMA" id="VCRFQRQ"/>
<dbReference type="Pfam" id="PF06830">
    <property type="entry name" value="Root_cap"/>
    <property type="match status" value="1"/>
</dbReference>
<keyword evidence="4" id="KW-1185">Reference proteome</keyword>
<protein>
    <recommendedName>
        <fullName evidence="5">Late embryogenesis abundant protein LEA-2 subgroup domain-containing protein</fullName>
    </recommendedName>
</protein>
<accession>U5D0K4</accession>
<keyword evidence="2" id="KW-0732">Signal</keyword>
<dbReference type="OrthoDB" id="585770at2759"/>
<evidence type="ECO:0000313" key="4">
    <source>
        <dbReference type="Proteomes" id="UP000017836"/>
    </source>
</evidence>
<feature type="chain" id="PRO_5004658544" description="Late embryogenesis abundant protein LEA-2 subgroup domain-containing protein" evidence="2">
    <location>
        <begin position="30"/>
        <end position="358"/>
    </location>
</feature>
<gene>
    <name evidence="3" type="ORF">AMTR_s00175p00033590</name>
</gene>
<sequence>MVPRRAAMRRSCLLTLLLSLALLASAAHAQGNGNGDNGNGNNGDTGNNGKPTKPNPKDPAQNYMEIPPNSSGQEGGVCRAQGRCFRRTLTCPAQCSKRKPRMAKKVKGCFIDCSKCETTCKFRKPNCEGYGAICYDPRFIGGDGVMFYFHGGKGENFALVSDSQLQINAHFIGSRPQGRTRDFTWIQALAVLFQDHTFVLRAKPVATSAWNDSVDALVMEWDGAVVSITDGEDWVSADGEVTAERTAEANAVRVAVGRMVEMDVRVAPIGEEERRVHNYRLPEDNAFAHLEMQFRFKNLTDGVEGVLGQTYRPGYTSPVKRGVAMPMMGGEDRYRTPSLLSPQCTSCRFNPPASTSSI</sequence>